<comment type="catalytic activity">
    <reaction evidence="8 13">
        <text>7-aminomethyl-7-carbaguanosine(34) in tRNA + S-adenosyl-L-methionine = epoxyqueuosine(34) in tRNA + adenine + L-methionine + 2 H(+)</text>
        <dbReference type="Rhea" id="RHEA:32155"/>
        <dbReference type="Rhea" id="RHEA-COMP:10342"/>
        <dbReference type="Rhea" id="RHEA-COMP:18582"/>
        <dbReference type="ChEBI" id="CHEBI:15378"/>
        <dbReference type="ChEBI" id="CHEBI:16708"/>
        <dbReference type="ChEBI" id="CHEBI:57844"/>
        <dbReference type="ChEBI" id="CHEBI:59789"/>
        <dbReference type="ChEBI" id="CHEBI:82833"/>
        <dbReference type="ChEBI" id="CHEBI:194443"/>
        <dbReference type="EC" id="2.4.99.17"/>
    </reaction>
</comment>
<dbReference type="AlphaFoldDB" id="A0A7W6MN47"/>
<dbReference type="UniPathway" id="UPA00392"/>
<evidence type="ECO:0000256" key="13">
    <source>
        <dbReference type="HAMAP-Rule" id="MF_00113"/>
    </source>
</evidence>
<dbReference type="EMBL" id="JACIEM010000001">
    <property type="protein sequence ID" value="MBB4001535.1"/>
    <property type="molecule type" value="Genomic_DNA"/>
</dbReference>
<dbReference type="Gene3D" id="3.40.1780.10">
    <property type="entry name" value="QueA-like"/>
    <property type="match status" value="1"/>
</dbReference>
<keyword evidence="5 13" id="KW-0808">Transferase</keyword>
<evidence type="ECO:0000256" key="2">
    <source>
        <dbReference type="ARBA" id="ARBA00004691"/>
    </source>
</evidence>
<dbReference type="RefSeq" id="WP_183206053.1">
    <property type="nucleotide sequence ID" value="NZ_JAAAMM010000001.1"/>
</dbReference>
<comment type="similarity">
    <text evidence="9 13">Belongs to the QueA family.</text>
</comment>
<name>A0A7W6MN47_9HYPH</name>
<organism evidence="14 15">
    <name type="scientific">Aurantimonas endophytica</name>
    <dbReference type="NCBI Taxonomy" id="1522175"/>
    <lineage>
        <taxon>Bacteria</taxon>
        <taxon>Pseudomonadati</taxon>
        <taxon>Pseudomonadota</taxon>
        <taxon>Alphaproteobacteria</taxon>
        <taxon>Hyphomicrobiales</taxon>
        <taxon>Aurantimonadaceae</taxon>
        <taxon>Aurantimonas</taxon>
    </lineage>
</organism>
<comment type="subcellular location">
    <subcellularLocation>
        <location evidence="1 13">Cytoplasm</location>
    </subcellularLocation>
</comment>
<evidence type="ECO:0000256" key="10">
    <source>
        <dbReference type="ARBA" id="ARBA00066503"/>
    </source>
</evidence>
<dbReference type="SUPFAM" id="SSF111337">
    <property type="entry name" value="QueA-like"/>
    <property type="match status" value="1"/>
</dbReference>
<gene>
    <name evidence="13" type="primary">queA</name>
    <name evidence="14" type="ORF">GGR03_000582</name>
</gene>
<keyword evidence="6 13" id="KW-0949">S-adenosyl-L-methionine</keyword>
<keyword evidence="15" id="KW-1185">Reference proteome</keyword>
<comment type="caution">
    <text evidence="14">The sequence shown here is derived from an EMBL/GenBank/DDBJ whole genome shotgun (WGS) entry which is preliminary data.</text>
</comment>
<dbReference type="GO" id="GO:0051075">
    <property type="term" value="F:S-adenosylmethionine:tRNA ribosyltransferase-isomerase activity"/>
    <property type="evidence" value="ECO:0007669"/>
    <property type="project" value="UniProtKB-EC"/>
</dbReference>
<evidence type="ECO:0000256" key="9">
    <source>
        <dbReference type="ARBA" id="ARBA00061210"/>
    </source>
</evidence>
<dbReference type="InterPro" id="IPR003699">
    <property type="entry name" value="QueA"/>
</dbReference>
<dbReference type="Pfam" id="PF02547">
    <property type="entry name" value="Queuosine_synth"/>
    <property type="match status" value="1"/>
</dbReference>
<evidence type="ECO:0000256" key="3">
    <source>
        <dbReference type="ARBA" id="ARBA00011245"/>
    </source>
</evidence>
<keyword evidence="4 13" id="KW-0963">Cytoplasm</keyword>
<evidence type="ECO:0000256" key="8">
    <source>
        <dbReference type="ARBA" id="ARBA00052751"/>
    </source>
</evidence>
<dbReference type="Proteomes" id="UP000588647">
    <property type="component" value="Unassembled WGS sequence"/>
</dbReference>
<dbReference type="EC" id="2.4.99.17" evidence="10 13"/>
<dbReference type="PANTHER" id="PTHR30307">
    <property type="entry name" value="S-ADENOSYLMETHIONINE:TRNA RIBOSYLTRANSFERASE-ISOMERASE"/>
    <property type="match status" value="1"/>
</dbReference>
<dbReference type="PANTHER" id="PTHR30307:SF0">
    <property type="entry name" value="S-ADENOSYLMETHIONINE:TRNA RIBOSYLTRANSFERASE-ISOMERASE"/>
    <property type="match status" value="1"/>
</dbReference>
<evidence type="ECO:0000256" key="4">
    <source>
        <dbReference type="ARBA" id="ARBA00022490"/>
    </source>
</evidence>
<dbReference type="NCBIfam" id="NF001140">
    <property type="entry name" value="PRK00147.1"/>
    <property type="match status" value="1"/>
</dbReference>
<dbReference type="GO" id="GO:0008616">
    <property type="term" value="P:tRNA queuosine(34) biosynthetic process"/>
    <property type="evidence" value="ECO:0007669"/>
    <property type="project" value="UniProtKB-UniRule"/>
</dbReference>
<protein>
    <recommendedName>
        <fullName evidence="11 13">S-adenosylmethionine:tRNA ribosyltransferase-isomerase</fullName>
        <ecNumber evidence="10 13">2.4.99.17</ecNumber>
    </recommendedName>
    <alternativeName>
        <fullName evidence="12 13">Queuosine biosynthesis protein QueA</fullName>
    </alternativeName>
</protein>
<evidence type="ECO:0000256" key="5">
    <source>
        <dbReference type="ARBA" id="ARBA00022679"/>
    </source>
</evidence>
<evidence type="ECO:0000313" key="14">
    <source>
        <dbReference type="EMBL" id="MBB4001535.1"/>
    </source>
</evidence>
<evidence type="ECO:0000313" key="15">
    <source>
        <dbReference type="Proteomes" id="UP000588647"/>
    </source>
</evidence>
<dbReference type="InterPro" id="IPR036100">
    <property type="entry name" value="QueA_sf"/>
</dbReference>
<evidence type="ECO:0000256" key="1">
    <source>
        <dbReference type="ARBA" id="ARBA00004496"/>
    </source>
</evidence>
<dbReference type="InterPro" id="IPR042118">
    <property type="entry name" value="QueA_dom1"/>
</dbReference>
<dbReference type="Gene3D" id="2.40.10.240">
    <property type="entry name" value="QueA-like"/>
    <property type="match status" value="1"/>
</dbReference>
<evidence type="ECO:0000256" key="11">
    <source>
        <dbReference type="ARBA" id="ARBA00069325"/>
    </source>
</evidence>
<accession>A0A7W6MN47</accession>
<comment type="pathway">
    <text evidence="2 13">tRNA modification; tRNA-queuosine biosynthesis.</text>
</comment>
<evidence type="ECO:0000256" key="12">
    <source>
        <dbReference type="ARBA" id="ARBA00076160"/>
    </source>
</evidence>
<comment type="function">
    <text evidence="13">Transfers and isomerizes the ribose moiety from AdoMet to the 7-aminomethyl group of 7-deazaguanine (preQ1-tRNA) to give epoxyqueuosine (oQ-tRNA).</text>
</comment>
<reference evidence="14 15" key="1">
    <citation type="submission" date="2020-08" db="EMBL/GenBank/DDBJ databases">
        <title>Genomic Encyclopedia of Type Strains, Phase IV (KMG-IV): sequencing the most valuable type-strain genomes for metagenomic binning, comparative biology and taxonomic classification.</title>
        <authorList>
            <person name="Goeker M."/>
        </authorList>
    </citation>
    <scope>NUCLEOTIDE SEQUENCE [LARGE SCALE GENOMIC DNA]</scope>
    <source>
        <strain evidence="14 15">DSM 103570</strain>
    </source>
</reference>
<dbReference type="FunFam" id="3.40.1780.10:FF:000001">
    <property type="entry name" value="S-adenosylmethionine:tRNA ribosyltransferase-isomerase"/>
    <property type="match status" value="1"/>
</dbReference>
<proteinExistence type="inferred from homology"/>
<evidence type="ECO:0000256" key="6">
    <source>
        <dbReference type="ARBA" id="ARBA00022691"/>
    </source>
</evidence>
<sequence length="359" mass="38807">MRVDQFDFELPDELIALRPASPRESARLLTVSAEGALADRMVDDLPSLVQPGDVLVFNDTRVIPAQLEGRRIGRGAEEPVVGVTLHQRLDASTWKAFVRGARKLQPGDTVRFGAEGRVCLLGTLDAVVREKGEGGEVTFAFAFHGAALDEAIATVGSIPLPPYIATRRPVDDDDRRDYQTIYSREAGAVAAPTAGLHFTPSLMERLAERGVATEFLTLHVGAGTFLPMKADDTQDHRMHAETGHIDAETAARLTEAKRAGRRIVAVGTTSLRLLESAAAEDGSISPFSGSTEIFITPGYRFKAVDRLMTNFHLPRSTLFMLVSAFSGLATMQAAYAHAIAGGYRFYSYGDACLLDRTGA</sequence>
<keyword evidence="7 13" id="KW-0671">Queuosine biosynthesis</keyword>
<keyword evidence="14" id="KW-0328">Glycosyltransferase</keyword>
<evidence type="ECO:0000256" key="7">
    <source>
        <dbReference type="ARBA" id="ARBA00022785"/>
    </source>
</evidence>
<keyword evidence="14" id="KW-0413">Isomerase</keyword>
<dbReference type="InterPro" id="IPR042119">
    <property type="entry name" value="QueA_dom2"/>
</dbReference>
<dbReference type="HAMAP" id="MF_00113">
    <property type="entry name" value="QueA"/>
    <property type="match status" value="1"/>
</dbReference>
<dbReference type="GO" id="GO:0005737">
    <property type="term" value="C:cytoplasm"/>
    <property type="evidence" value="ECO:0007669"/>
    <property type="project" value="UniProtKB-SubCell"/>
</dbReference>
<dbReference type="NCBIfam" id="TIGR00113">
    <property type="entry name" value="queA"/>
    <property type="match status" value="1"/>
</dbReference>
<comment type="subunit">
    <text evidence="3 13">Monomer.</text>
</comment>